<protein>
    <recommendedName>
        <fullName evidence="10">Galactose-1-phosphate uridylyltransferase</fullName>
        <shortName evidence="10">Gal-1-P uridylyltransferase</shortName>
        <ecNumber evidence="10">2.7.7.12</ecNumber>
    </recommendedName>
    <alternativeName>
        <fullName evidence="10">UDP-glucose--hexose-1-phosphate uridylyltransferase</fullName>
    </alternativeName>
</protein>
<feature type="domain" description="Galactose-1-phosphate uridyl transferase C-terminal" evidence="12">
    <location>
        <begin position="257"/>
        <end position="445"/>
    </location>
</feature>
<comment type="pathway">
    <text evidence="3 10">Carbohydrate metabolism; galactose metabolism.</text>
</comment>
<dbReference type="Pfam" id="PF02744">
    <property type="entry name" value="GalP_UDP_tr_C"/>
    <property type="match status" value="1"/>
</dbReference>
<dbReference type="PROSITE" id="PS01163">
    <property type="entry name" value="GAL_P_UDP_TRANSF_II"/>
    <property type="match status" value="1"/>
</dbReference>
<evidence type="ECO:0000256" key="4">
    <source>
        <dbReference type="ARBA" id="ARBA00008706"/>
    </source>
</evidence>
<keyword evidence="14" id="KW-1185">Reference proteome</keyword>
<dbReference type="EC" id="2.7.7.12" evidence="10"/>
<keyword evidence="9 10" id="KW-0119">Carbohydrate metabolism</keyword>
<evidence type="ECO:0000256" key="2">
    <source>
        <dbReference type="ARBA" id="ARBA00004496"/>
    </source>
</evidence>
<keyword evidence="6 10" id="KW-0808">Transferase</keyword>
<gene>
    <name evidence="10 13" type="primary">galT</name>
    <name evidence="13" type="ORF">H8Z76_10725</name>
</gene>
<dbReference type="RefSeq" id="WP_186982474.1">
    <property type="nucleotide sequence ID" value="NZ_JACOQH010000008.1"/>
</dbReference>
<evidence type="ECO:0000256" key="10">
    <source>
        <dbReference type="HAMAP-Rule" id="MF_00571"/>
    </source>
</evidence>
<evidence type="ECO:0000313" key="13">
    <source>
        <dbReference type="EMBL" id="MBC5754479.1"/>
    </source>
</evidence>
<evidence type="ECO:0000313" key="14">
    <source>
        <dbReference type="Proteomes" id="UP000621540"/>
    </source>
</evidence>
<dbReference type="Pfam" id="PF01087">
    <property type="entry name" value="GalP_UDP_transf"/>
    <property type="match status" value="1"/>
</dbReference>
<evidence type="ECO:0000259" key="12">
    <source>
        <dbReference type="Pfam" id="PF02744"/>
    </source>
</evidence>
<evidence type="ECO:0000256" key="5">
    <source>
        <dbReference type="ARBA" id="ARBA00022490"/>
    </source>
</evidence>
<dbReference type="PIRSF" id="PIRSF006005">
    <property type="entry name" value="GalT_BS"/>
    <property type="match status" value="1"/>
</dbReference>
<dbReference type="NCBIfam" id="TIGR01239">
    <property type="entry name" value="galT_2"/>
    <property type="match status" value="1"/>
</dbReference>
<comment type="catalytic activity">
    <reaction evidence="1 10">
        <text>alpha-D-galactose 1-phosphate + UDP-alpha-D-glucose = alpha-D-glucose 1-phosphate + UDP-alpha-D-galactose</text>
        <dbReference type="Rhea" id="RHEA:13989"/>
        <dbReference type="ChEBI" id="CHEBI:58336"/>
        <dbReference type="ChEBI" id="CHEBI:58601"/>
        <dbReference type="ChEBI" id="CHEBI:58885"/>
        <dbReference type="ChEBI" id="CHEBI:66914"/>
        <dbReference type="EC" id="2.7.7.12"/>
    </reaction>
</comment>
<evidence type="ECO:0000256" key="8">
    <source>
        <dbReference type="ARBA" id="ARBA00023144"/>
    </source>
</evidence>
<dbReference type="PANTHER" id="PTHR39191">
    <property type="entry name" value="GALACTOSE-1-PHOSPHATE URIDYLYLTRANSFERASE"/>
    <property type="match status" value="1"/>
</dbReference>
<name>A0ABR7IC05_9FIRM</name>
<keyword evidence="7 10" id="KW-0548">Nucleotidyltransferase</keyword>
<keyword evidence="5 10" id="KW-0963">Cytoplasm</keyword>
<evidence type="ECO:0000256" key="3">
    <source>
        <dbReference type="ARBA" id="ARBA00004947"/>
    </source>
</evidence>
<dbReference type="InterPro" id="IPR005850">
    <property type="entry name" value="GalP_Utransf_C"/>
</dbReference>
<dbReference type="InterPro" id="IPR005849">
    <property type="entry name" value="GalP_Utransf_N"/>
</dbReference>
<dbReference type="EMBL" id="JACOQH010000008">
    <property type="protein sequence ID" value="MBC5754479.1"/>
    <property type="molecule type" value="Genomic_DNA"/>
</dbReference>
<dbReference type="NCBIfam" id="NF003629">
    <property type="entry name" value="PRK05270.1-2"/>
    <property type="match status" value="1"/>
</dbReference>
<sequence length="511" mass="58230">MIQERILDLTDYALVTGLIDPQDTRYTINRLLELFGLDELEDAVAEAHQATIKTQEDAEDALEAILNDMTDYAYENGIMAENSIVYRDLFDTKIMGLLVARPGEVVTKFKGLYHHQSAQDATDYFYKLSCDSNYIRRYRIKKDLKWTADTEFGTLDITINLSKPEKDPKAIAAAKLAKQSGYPKCLLCKENEGYAGRVNHPARQNHRIIPVTINNSDWFFQYSPYVYYNEHCIVFNSKHTPMKIERATFGKLLDFVTQFPHYFVGSNADLPIVGGSILSHDHFQGGHYEFAMAKAPVEKELTFKGYEDVKAGIVKWPMSVIRISGKDKDRLIDLADKILLAWRGYTDEAAFVFAETDGEPHNTITPIARKRGENFELDLVLRNNITTEEHPLGVYHPHAKLHHIKKENIGLIEVMGLAVLPARLKDEMAALETAILEKKDLRADETLAKHADWVEEFLPKYDEVNRGNITEIIRTEIGLVFNEVLKDAGVYKCTKEGRDAFCRFVDAVNQK</sequence>
<dbReference type="InterPro" id="IPR023425">
    <property type="entry name" value="GalP_uridyl_Trfase_II_CS"/>
</dbReference>
<dbReference type="GO" id="GO:0008108">
    <property type="term" value="F:UDP-glucose:hexose-1-phosphate uridylyltransferase activity"/>
    <property type="evidence" value="ECO:0007669"/>
    <property type="project" value="UniProtKB-EC"/>
</dbReference>
<comment type="similarity">
    <text evidence="4 10">Belongs to the galactose-1-phosphate uridylyltransferase type 2 family.</text>
</comment>
<feature type="domain" description="Galactose-1-phosphate uridyl transferase N-terminal" evidence="11">
    <location>
        <begin position="19"/>
        <end position="241"/>
    </location>
</feature>
<dbReference type="Proteomes" id="UP000621540">
    <property type="component" value="Unassembled WGS sequence"/>
</dbReference>
<evidence type="ECO:0000256" key="9">
    <source>
        <dbReference type="ARBA" id="ARBA00023277"/>
    </source>
</evidence>
<evidence type="ECO:0000256" key="7">
    <source>
        <dbReference type="ARBA" id="ARBA00022695"/>
    </source>
</evidence>
<accession>A0ABR7IC05</accession>
<comment type="subcellular location">
    <subcellularLocation>
        <location evidence="2 10">Cytoplasm</location>
    </subcellularLocation>
</comment>
<keyword evidence="8 10" id="KW-0299">Galactose metabolism</keyword>
<comment type="caution">
    <text evidence="13">The sequence shown here is derived from an EMBL/GenBank/DDBJ whole genome shotgun (WGS) entry which is preliminary data.</text>
</comment>
<proteinExistence type="inferred from homology"/>
<evidence type="ECO:0000256" key="6">
    <source>
        <dbReference type="ARBA" id="ARBA00022679"/>
    </source>
</evidence>
<dbReference type="PANTHER" id="PTHR39191:SF1">
    <property type="entry name" value="DUF4922 DOMAIN-CONTAINING PROTEIN"/>
    <property type="match status" value="1"/>
</dbReference>
<organism evidence="13 14">
    <name type="scientific">Roseburia yibonii</name>
    <dbReference type="NCBI Taxonomy" id="2763063"/>
    <lineage>
        <taxon>Bacteria</taxon>
        <taxon>Bacillati</taxon>
        <taxon>Bacillota</taxon>
        <taxon>Clostridia</taxon>
        <taxon>Lachnospirales</taxon>
        <taxon>Lachnospiraceae</taxon>
        <taxon>Roseburia</taxon>
    </lineage>
</organism>
<dbReference type="HAMAP" id="MF_00571">
    <property type="entry name" value="GalP_UDP_trans"/>
    <property type="match status" value="1"/>
</dbReference>
<reference evidence="13 14" key="1">
    <citation type="submission" date="2020-08" db="EMBL/GenBank/DDBJ databases">
        <title>Genome public.</title>
        <authorList>
            <person name="Liu C."/>
            <person name="Sun Q."/>
        </authorList>
    </citation>
    <scope>NUCLEOTIDE SEQUENCE [LARGE SCALE GENOMIC DNA]</scope>
    <source>
        <strain evidence="13 14">BX0805</strain>
    </source>
</reference>
<dbReference type="InterPro" id="IPR000766">
    <property type="entry name" value="GalP_uridyl_Trfase_II"/>
</dbReference>
<evidence type="ECO:0000259" key="11">
    <source>
        <dbReference type="Pfam" id="PF01087"/>
    </source>
</evidence>
<evidence type="ECO:0000256" key="1">
    <source>
        <dbReference type="ARBA" id="ARBA00001107"/>
    </source>
</evidence>